<keyword evidence="1 4" id="KW-0597">Phosphoprotein</keyword>
<dbReference type="Pfam" id="PF00072">
    <property type="entry name" value="Response_reg"/>
    <property type="match status" value="1"/>
</dbReference>
<feature type="domain" description="OmpR/PhoB-type" evidence="7">
    <location>
        <begin position="128"/>
        <end position="227"/>
    </location>
</feature>
<evidence type="ECO:0000259" key="7">
    <source>
        <dbReference type="PROSITE" id="PS51755"/>
    </source>
</evidence>
<dbReference type="PANTHER" id="PTHR48111:SF40">
    <property type="entry name" value="PHOSPHATE REGULON TRANSCRIPTIONAL REGULATORY PROTEIN PHOB"/>
    <property type="match status" value="1"/>
</dbReference>
<feature type="domain" description="Response regulatory" evidence="6">
    <location>
        <begin position="2"/>
        <end position="117"/>
    </location>
</feature>
<dbReference type="AlphaFoldDB" id="A0A936Z3E4"/>
<keyword evidence="9" id="KW-1185">Reference proteome</keyword>
<proteinExistence type="predicted"/>
<evidence type="ECO:0000256" key="4">
    <source>
        <dbReference type="PROSITE-ProRule" id="PRU00169"/>
    </source>
</evidence>
<dbReference type="InterPro" id="IPR011006">
    <property type="entry name" value="CheY-like_superfamily"/>
</dbReference>
<feature type="DNA-binding region" description="OmpR/PhoB-type" evidence="5">
    <location>
        <begin position="128"/>
        <end position="227"/>
    </location>
</feature>
<dbReference type="CDD" id="cd17574">
    <property type="entry name" value="REC_OmpR"/>
    <property type="match status" value="1"/>
</dbReference>
<dbReference type="GO" id="GO:0000976">
    <property type="term" value="F:transcription cis-regulatory region binding"/>
    <property type="evidence" value="ECO:0007669"/>
    <property type="project" value="TreeGrafter"/>
</dbReference>
<dbReference type="InterPro" id="IPR001789">
    <property type="entry name" value="Sig_transdc_resp-reg_receiver"/>
</dbReference>
<evidence type="ECO:0000313" key="8">
    <source>
        <dbReference type="EMBL" id="MBL0393612.1"/>
    </source>
</evidence>
<dbReference type="GO" id="GO:0000156">
    <property type="term" value="F:phosphorelay response regulator activity"/>
    <property type="evidence" value="ECO:0007669"/>
    <property type="project" value="TreeGrafter"/>
</dbReference>
<dbReference type="Proteomes" id="UP000599109">
    <property type="component" value="Unassembled WGS sequence"/>
</dbReference>
<evidence type="ECO:0000256" key="5">
    <source>
        <dbReference type="PROSITE-ProRule" id="PRU01091"/>
    </source>
</evidence>
<dbReference type="GO" id="GO:0032993">
    <property type="term" value="C:protein-DNA complex"/>
    <property type="evidence" value="ECO:0007669"/>
    <property type="project" value="TreeGrafter"/>
</dbReference>
<evidence type="ECO:0000256" key="1">
    <source>
        <dbReference type="ARBA" id="ARBA00022553"/>
    </source>
</evidence>
<dbReference type="PANTHER" id="PTHR48111">
    <property type="entry name" value="REGULATOR OF RPOS"/>
    <property type="match status" value="1"/>
</dbReference>
<evidence type="ECO:0000259" key="6">
    <source>
        <dbReference type="PROSITE" id="PS50110"/>
    </source>
</evidence>
<sequence length="238" mass="26581">MRVAAVDDDPAQLSLLASTMRAMGHGCHTFTSGKALLRAMRTETFDLLLVDWQMPDMSGPDLVMWIREKVSTTLPVMFVTVRDEECDIVRGLNCGADDYMCKPVRVGELMARTRALLRRGRSGQQEQSDVRRFGDVEFDTRTRAVTMKGSPIDLRGREYDLALFLFKNVGQPLSRRHLTEALWGFGVELNSRTLDTLVSMVRGKMKLRPENGFKLGAVYNVGYRLDVLGDGSAGAATK</sequence>
<dbReference type="InterPro" id="IPR036388">
    <property type="entry name" value="WH-like_DNA-bd_sf"/>
</dbReference>
<dbReference type="EMBL" id="JAEQNE010000006">
    <property type="protein sequence ID" value="MBL0393612.1"/>
    <property type="molecule type" value="Genomic_DNA"/>
</dbReference>
<feature type="modified residue" description="4-aspartylphosphate" evidence="4">
    <location>
        <position position="51"/>
    </location>
</feature>
<dbReference type="SMART" id="SM00448">
    <property type="entry name" value="REC"/>
    <property type="match status" value="1"/>
</dbReference>
<gene>
    <name evidence="8" type="ORF">JJ685_20920</name>
</gene>
<evidence type="ECO:0000313" key="9">
    <source>
        <dbReference type="Proteomes" id="UP000599109"/>
    </source>
</evidence>
<dbReference type="InterPro" id="IPR001867">
    <property type="entry name" value="OmpR/PhoB-type_DNA-bd"/>
</dbReference>
<keyword evidence="2" id="KW-0902">Two-component regulatory system</keyword>
<dbReference type="GO" id="GO:0006355">
    <property type="term" value="P:regulation of DNA-templated transcription"/>
    <property type="evidence" value="ECO:0007669"/>
    <property type="project" value="InterPro"/>
</dbReference>
<dbReference type="PROSITE" id="PS50110">
    <property type="entry name" value="RESPONSE_REGULATORY"/>
    <property type="match status" value="1"/>
</dbReference>
<dbReference type="PROSITE" id="PS51755">
    <property type="entry name" value="OMPR_PHOB"/>
    <property type="match status" value="1"/>
</dbReference>
<dbReference type="InterPro" id="IPR039420">
    <property type="entry name" value="WalR-like"/>
</dbReference>
<dbReference type="Gene3D" id="1.10.10.10">
    <property type="entry name" value="Winged helix-like DNA-binding domain superfamily/Winged helix DNA-binding domain"/>
    <property type="match status" value="1"/>
</dbReference>
<organism evidence="8 9">
    <name type="scientific">Ramlibacter monticola</name>
    <dbReference type="NCBI Taxonomy" id="1926872"/>
    <lineage>
        <taxon>Bacteria</taxon>
        <taxon>Pseudomonadati</taxon>
        <taxon>Pseudomonadota</taxon>
        <taxon>Betaproteobacteria</taxon>
        <taxon>Burkholderiales</taxon>
        <taxon>Comamonadaceae</taxon>
        <taxon>Ramlibacter</taxon>
    </lineage>
</organism>
<dbReference type="SUPFAM" id="SSF52172">
    <property type="entry name" value="CheY-like"/>
    <property type="match status" value="1"/>
</dbReference>
<keyword evidence="3 5" id="KW-0238">DNA-binding</keyword>
<dbReference type="Gene3D" id="3.40.50.2300">
    <property type="match status" value="1"/>
</dbReference>
<name>A0A936Z3E4_9BURK</name>
<dbReference type="Gene3D" id="6.10.250.690">
    <property type="match status" value="1"/>
</dbReference>
<accession>A0A936Z3E4</accession>
<evidence type="ECO:0000256" key="3">
    <source>
        <dbReference type="ARBA" id="ARBA00023125"/>
    </source>
</evidence>
<dbReference type="SMART" id="SM00862">
    <property type="entry name" value="Trans_reg_C"/>
    <property type="match status" value="1"/>
</dbReference>
<dbReference type="Pfam" id="PF00486">
    <property type="entry name" value="Trans_reg_C"/>
    <property type="match status" value="1"/>
</dbReference>
<reference evidence="8 9" key="1">
    <citation type="journal article" date="2017" name="Int. J. Syst. Evol. Microbiol.">
        <title>Ramlibacter monticola sp. nov., isolated from forest soil.</title>
        <authorList>
            <person name="Chaudhary D.K."/>
            <person name="Kim J."/>
        </authorList>
    </citation>
    <scope>NUCLEOTIDE SEQUENCE [LARGE SCALE GENOMIC DNA]</scope>
    <source>
        <strain evidence="8 9">KACC 19175</strain>
    </source>
</reference>
<dbReference type="CDD" id="cd00383">
    <property type="entry name" value="trans_reg_C"/>
    <property type="match status" value="1"/>
</dbReference>
<protein>
    <submittedName>
        <fullName evidence="8">Response regulator transcription factor</fullName>
    </submittedName>
</protein>
<dbReference type="GO" id="GO:0005829">
    <property type="term" value="C:cytosol"/>
    <property type="evidence" value="ECO:0007669"/>
    <property type="project" value="TreeGrafter"/>
</dbReference>
<evidence type="ECO:0000256" key="2">
    <source>
        <dbReference type="ARBA" id="ARBA00023012"/>
    </source>
</evidence>
<comment type="caution">
    <text evidence="8">The sequence shown here is derived from an EMBL/GenBank/DDBJ whole genome shotgun (WGS) entry which is preliminary data.</text>
</comment>